<name>A0ABT9GZC9_9GAMM</name>
<keyword evidence="2" id="KW-1185">Reference proteome</keyword>
<accession>A0ABT9GZC9</accession>
<dbReference type="EMBL" id="JAUZVZ010000011">
    <property type="protein sequence ID" value="MDP4536420.1"/>
    <property type="molecule type" value="Genomic_DNA"/>
</dbReference>
<dbReference type="InterPro" id="IPR004449">
    <property type="entry name" value="SixA"/>
</dbReference>
<dbReference type="Proteomes" id="UP001231616">
    <property type="component" value="Unassembled WGS sequence"/>
</dbReference>
<dbReference type="RefSeq" id="WP_305893684.1">
    <property type="nucleotide sequence ID" value="NZ_JAUZVZ010000011.1"/>
</dbReference>
<evidence type="ECO:0000313" key="2">
    <source>
        <dbReference type="Proteomes" id="UP001231616"/>
    </source>
</evidence>
<evidence type="ECO:0000313" key="1">
    <source>
        <dbReference type="EMBL" id="MDP4536420.1"/>
    </source>
</evidence>
<sequence>MVNLVIMRHGEAEALHSIDQLRKSDQQRTLTARGVSEVTQVSGWLQKHYPAFDRVLCSPYQRTQQTASFMLHKQPAGTPLELLPELVPDGDALQVQCYLEALWLAEPGSRFLVVSHMPLVSFLVETFTLQRSAPVFSTASMAFIDYQPGVGGRLLEKVSPQELKLMSV</sequence>
<organism evidence="1 2">
    <name type="scientific">Alkalimonas collagenimarina</name>
    <dbReference type="NCBI Taxonomy" id="400390"/>
    <lineage>
        <taxon>Bacteria</taxon>
        <taxon>Pseudomonadati</taxon>
        <taxon>Pseudomonadota</taxon>
        <taxon>Gammaproteobacteria</taxon>
        <taxon>Alkalimonas</taxon>
    </lineage>
</organism>
<proteinExistence type="predicted"/>
<dbReference type="InterPro" id="IPR013078">
    <property type="entry name" value="His_Pase_superF_clade-1"/>
</dbReference>
<dbReference type="SUPFAM" id="SSF53254">
    <property type="entry name" value="Phosphoglycerate mutase-like"/>
    <property type="match status" value="1"/>
</dbReference>
<comment type="caution">
    <text evidence="1">The sequence shown here is derived from an EMBL/GenBank/DDBJ whole genome shotgun (WGS) entry which is preliminary data.</text>
</comment>
<dbReference type="InterPro" id="IPR029033">
    <property type="entry name" value="His_PPase_superfam"/>
</dbReference>
<dbReference type="CDD" id="cd07067">
    <property type="entry name" value="HP_PGM_like"/>
    <property type="match status" value="1"/>
</dbReference>
<reference evidence="1 2" key="1">
    <citation type="submission" date="2023-08" db="EMBL/GenBank/DDBJ databases">
        <authorList>
            <person name="Joshi A."/>
            <person name="Thite S."/>
        </authorList>
    </citation>
    <scope>NUCLEOTIDE SEQUENCE [LARGE SCALE GENOMIC DNA]</scope>
    <source>
        <strain evidence="1 2">AC40</strain>
    </source>
</reference>
<dbReference type="Pfam" id="PF00300">
    <property type="entry name" value="His_Phos_1"/>
    <property type="match status" value="1"/>
</dbReference>
<protein>
    <submittedName>
        <fullName evidence="1">Phosphohistidine phosphatase SixA</fullName>
    </submittedName>
</protein>
<dbReference type="Gene3D" id="3.40.50.1240">
    <property type="entry name" value="Phosphoglycerate mutase-like"/>
    <property type="match status" value="1"/>
</dbReference>
<gene>
    <name evidence="1" type="primary">sixA</name>
    <name evidence="1" type="ORF">Q3O60_09495</name>
</gene>
<dbReference type="NCBIfam" id="TIGR00249">
    <property type="entry name" value="sixA"/>
    <property type="match status" value="1"/>
</dbReference>
<dbReference type="SMART" id="SM00855">
    <property type="entry name" value="PGAM"/>
    <property type="match status" value="1"/>
</dbReference>